<sequence>METFNEVNEISKLRIVFIETLSRQFIAITGCGIYVYLNPVTINELFNRYLNSSVPINVFARQCVRNVVA</sequence>
<reference evidence="1 2" key="1">
    <citation type="journal article" date="2015" name="Environ. Microbiol.">
        <title>Methane oxidation coupled to nitrate reduction under hypoxia by the Gammaproteobacterium Methylomonas denitrificans, sp. nov. type strain FJG1.</title>
        <authorList>
            <person name="Kits K.D."/>
            <person name="Klotz M.G."/>
            <person name="Stein L.Y."/>
        </authorList>
    </citation>
    <scope>NUCLEOTIDE SEQUENCE [LARGE SCALE GENOMIC DNA]</scope>
    <source>
        <strain evidence="1 2">FJG1</strain>
    </source>
</reference>
<dbReference type="OrthoDB" id="5571570at2"/>
<proteinExistence type="predicted"/>
<dbReference type="Proteomes" id="UP000030512">
    <property type="component" value="Chromosome"/>
</dbReference>
<evidence type="ECO:0000313" key="1">
    <source>
        <dbReference type="EMBL" id="AMK76084.1"/>
    </source>
</evidence>
<dbReference type="EMBL" id="CP014476">
    <property type="protein sequence ID" value="AMK76084.1"/>
    <property type="molecule type" value="Genomic_DNA"/>
</dbReference>
<protein>
    <submittedName>
        <fullName evidence="1">Uncharacterized protein</fullName>
    </submittedName>
</protein>
<keyword evidence="2" id="KW-1185">Reference proteome</keyword>
<dbReference type="KEGG" id="mdn:JT25_006180"/>
<evidence type="ECO:0000313" key="2">
    <source>
        <dbReference type="Proteomes" id="UP000030512"/>
    </source>
</evidence>
<gene>
    <name evidence="1" type="ORF">JT25_006180</name>
</gene>
<name>A0A126T2W3_9GAMM</name>
<dbReference type="AlphaFoldDB" id="A0A126T2W3"/>
<dbReference type="RefSeq" id="WP_036274273.1">
    <property type="nucleotide sequence ID" value="NZ_CP014476.1"/>
</dbReference>
<accession>A0A126T2W3</accession>
<organism evidence="1 2">
    <name type="scientific">Methylomonas denitrificans</name>
    <dbReference type="NCBI Taxonomy" id="1538553"/>
    <lineage>
        <taxon>Bacteria</taxon>
        <taxon>Pseudomonadati</taxon>
        <taxon>Pseudomonadota</taxon>
        <taxon>Gammaproteobacteria</taxon>
        <taxon>Methylococcales</taxon>
        <taxon>Methylococcaceae</taxon>
        <taxon>Methylomonas</taxon>
    </lineage>
</organism>